<organism evidence="4 5">
    <name type="scientific">Mycobacterium gallinarum</name>
    <dbReference type="NCBI Taxonomy" id="39689"/>
    <lineage>
        <taxon>Bacteria</taxon>
        <taxon>Bacillati</taxon>
        <taxon>Actinomycetota</taxon>
        <taxon>Actinomycetes</taxon>
        <taxon>Mycobacteriales</taxon>
        <taxon>Mycobacteriaceae</taxon>
        <taxon>Mycobacterium</taxon>
    </lineage>
</organism>
<feature type="domain" description="DUF4333" evidence="3">
    <location>
        <begin position="131"/>
        <end position="212"/>
    </location>
</feature>
<proteinExistence type="predicted"/>
<keyword evidence="5" id="KW-1185">Reference proteome</keyword>
<keyword evidence="2" id="KW-0472">Membrane</keyword>
<name>A0A9W4B7M6_9MYCO</name>
<evidence type="ECO:0000256" key="1">
    <source>
        <dbReference type="SAM" id="MobiDB-lite"/>
    </source>
</evidence>
<feature type="transmembrane region" description="Helical" evidence="2">
    <location>
        <begin position="116"/>
        <end position="137"/>
    </location>
</feature>
<dbReference type="Pfam" id="PF14230">
    <property type="entry name" value="DUF4333"/>
    <property type="match status" value="1"/>
</dbReference>
<dbReference type="InterPro" id="IPR025637">
    <property type="entry name" value="DUF4333"/>
</dbReference>
<dbReference type="EMBL" id="AP022601">
    <property type="protein sequence ID" value="BBY95586.1"/>
    <property type="molecule type" value="Genomic_DNA"/>
</dbReference>
<keyword evidence="2" id="KW-0812">Transmembrane</keyword>
<dbReference type="AlphaFoldDB" id="A0A9W4B7M6"/>
<protein>
    <recommendedName>
        <fullName evidence="3">DUF4333 domain-containing protein</fullName>
    </recommendedName>
</protein>
<dbReference type="KEGG" id="mgau:MGALJ_52550"/>
<evidence type="ECO:0000313" key="4">
    <source>
        <dbReference type="EMBL" id="BBY95586.1"/>
    </source>
</evidence>
<evidence type="ECO:0000313" key="5">
    <source>
        <dbReference type="Proteomes" id="UP000465785"/>
    </source>
</evidence>
<feature type="compositionally biased region" description="Pro residues" evidence="1">
    <location>
        <begin position="27"/>
        <end position="79"/>
    </location>
</feature>
<feature type="compositionally biased region" description="Low complexity" evidence="1">
    <location>
        <begin position="90"/>
        <end position="99"/>
    </location>
</feature>
<dbReference type="Proteomes" id="UP000465785">
    <property type="component" value="Chromosome"/>
</dbReference>
<keyword evidence="2" id="KW-1133">Transmembrane helix</keyword>
<gene>
    <name evidence="4" type="ORF">MGALJ_52550</name>
</gene>
<dbReference type="RefSeq" id="WP_232076334.1">
    <property type="nucleotide sequence ID" value="NZ_AP022601.1"/>
</dbReference>
<evidence type="ECO:0000259" key="3">
    <source>
        <dbReference type="Pfam" id="PF14230"/>
    </source>
</evidence>
<feature type="region of interest" description="Disordered" evidence="1">
    <location>
        <begin position="1"/>
        <end position="111"/>
    </location>
</feature>
<evidence type="ECO:0000256" key="2">
    <source>
        <dbReference type="SAM" id="Phobius"/>
    </source>
</evidence>
<accession>A0A9W4B7M6</accession>
<sequence length="221" mass="23001">MTRPPDGGSGQPPGQPWWQRPGGAPQPGGPATPPPQRPQYPPQRPQYPAPQRPQYPPPPQQPPPHYPPQQQPGWPPAARPTPQWTPAETPAQQYGQQPAAPQPPPAKPRQSRLPMIAGAVAAVIVIGGAALIGGLWISGFLGGGTVLDVGAAEAGVTEILSNPINGYGANDVSAVKCNGGKNPKVEVGAGFSCDVTIKGAKRTVQVVFQDDLGTYEVDGPR</sequence>
<reference evidence="4 5" key="1">
    <citation type="journal article" date="2019" name="Emerg. Microbes Infect.">
        <title>Comprehensive subspecies identification of 175 nontuberculous mycobacteria species based on 7547 genomic profiles.</title>
        <authorList>
            <person name="Matsumoto Y."/>
            <person name="Kinjo T."/>
            <person name="Motooka D."/>
            <person name="Nabeya D."/>
            <person name="Jung N."/>
            <person name="Uechi K."/>
            <person name="Horii T."/>
            <person name="Iida T."/>
            <person name="Fujita J."/>
            <person name="Nakamura S."/>
        </authorList>
    </citation>
    <scope>NUCLEOTIDE SEQUENCE [LARGE SCALE GENOMIC DNA]</scope>
    <source>
        <strain evidence="4 5">JCM 6399</strain>
    </source>
</reference>